<dbReference type="InterPro" id="IPR005881">
    <property type="entry name" value="Ser_O-AcTrfase"/>
</dbReference>
<proteinExistence type="inferred from homology"/>
<dbReference type="InterPro" id="IPR045304">
    <property type="entry name" value="LbH_SAT"/>
</dbReference>
<dbReference type="GO" id="GO:0005737">
    <property type="term" value="C:cytoplasm"/>
    <property type="evidence" value="ECO:0007669"/>
    <property type="project" value="InterPro"/>
</dbReference>
<reference evidence="5 6" key="1">
    <citation type="journal article" date="2006" name="Genome Res.">
        <title>Skewed genomic variability in strains of the toxigenic bacterial pathogen, Clostridium perfringens.</title>
        <authorList>
            <person name="Myers G.S."/>
            <person name="Rasko D.A."/>
            <person name="Cheung J.K."/>
            <person name="Ravel J."/>
            <person name="Seshadri R."/>
            <person name="Deboy R.T."/>
            <person name="Ren Q."/>
            <person name="Varga J."/>
            <person name="Awad M.M."/>
            <person name="Brinkac L.M."/>
            <person name="Daugherty S.C."/>
            <person name="Haft D.H."/>
            <person name="Dodson R.J."/>
            <person name="Madupu R."/>
            <person name="Nelson W.C."/>
            <person name="Rosovitz M.J."/>
            <person name="Sullivan S.A."/>
            <person name="Khouri H."/>
            <person name="Dimitrov G.I."/>
            <person name="Watkins K.L."/>
            <person name="Mulligan S."/>
            <person name="Benton J."/>
            <person name="Radune D."/>
            <person name="Fisher D.J."/>
            <person name="Atkins H.S."/>
            <person name="Hiscox T."/>
            <person name="Jost B.H."/>
            <person name="Billington S.J."/>
            <person name="Songer J.G."/>
            <person name="McClane B.A."/>
            <person name="Titball R.W."/>
            <person name="Rood J.I."/>
            <person name="Melville S.B."/>
            <person name="Paulsen I.T."/>
        </authorList>
    </citation>
    <scope>NUCLEOTIDE SEQUENCE [LARGE SCALE GENOMIC DNA]</scope>
    <source>
        <strain evidence="6">SM101 / Type A</strain>
    </source>
</reference>
<evidence type="ECO:0000256" key="3">
    <source>
        <dbReference type="ARBA" id="ARBA00022679"/>
    </source>
</evidence>
<dbReference type="EMBL" id="CP000312">
    <property type="protein sequence ID" value="ABG85962.1"/>
    <property type="molecule type" value="Genomic_DNA"/>
</dbReference>
<evidence type="ECO:0000313" key="5">
    <source>
        <dbReference type="EMBL" id="ABG85962.1"/>
    </source>
</evidence>
<dbReference type="CDD" id="cd03354">
    <property type="entry name" value="LbH_SAT"/>
    <property type="match status" value="1"/>
</dbReference>
<name>Q0SVR4_CLOPS</name>
<evidence type="ECO:0000256" key="2">
    <source>
        <dbReference type="ARBA" id="ARBA00018522"/>
    </source>
</evidence>
<dbReference type="Pfam" id="PF00132">
    <property type="entry name" value="Hexapep"/>
    <property type="match status" value="1"/>
</dbReference>
<evidence type="ECO:0000313" key="6">
    <source>
        <dbReference type="Proteomes" id="UP000001824"/>
    </source>
</evidence>
<protein>
    <recommendedName>
        <fullName evidence="2">Serine acetyltransferase</fullName>
    </recommendedName>
</protein>
<accession>Q0SVR4</accession>
<dbReference type="Proteomes" id="UP000001824">
    <property type="component" value="Chromosome"/>
</dbReference>
<organism evidence="5 6">
    <name type="scientific">Clostridium perfringens (strain SM101 / Type A)</name>
    <dbReference type="NCBI Taxonomy" id="289380"/>
    <lineage>
        <taxon>Bacteria</taxon>
        <taxon>Bacillati</taxon>
        <taxon>Bacillota</taxon>
        <taxon>Clostridia</taxon>
        <taxon>Eubacteriales</taxon>
        <taxon>Clostridiaceae</taxon>
        <taxon>Clostridium</taxon>
    </lineage>
</organism>
<comment type="similarity">
    <text evidence="1">Belongs to the transferase hexapeptide repeat family.</text>
</comment>
<evidence type="ECO:0000256" key="4">
    <source>
        <dbReference type="ARBA" id="ARBA00023315"/>
    </source>
</evidence>
<dbReference type="Gene3D" id="2.160.10.10">
    <property type="entry name" value="Hexapeptide repeat proteins"/>
    <property type="match status" value="1"/>
</dbReference>
<dbReference type="RefSeq" id="WP_011591560.1">
    <property type="nucleotide sequence ID" value="NC_008262.1"/>
</dbReference>
<gene>
    <name evidence="5" type="ordered locus">CPR_0457</name>
</gene>
<sequence>MLNAISIWRVSNWFYKRNIKILAKILKFIIFLLYNSSIPYECHIGKGTKLGYSGIAVVIHKKAIIGENCMIAQCVTIGGQGGGKEGVPKIGNNVYIGAGAKVLGDIKIGDNVIIGANSVVTKSFGDNVIIAGIPAKIIRKN</sequence>
<dbReference type="InterPro" id="IPR001451">
    <property type="entry name" value="Hexapep"/>
</dbReference>
<keyword evidence="3 5" id="KW-0808">Transferase</keyword>
<dbReference type="KEGG" id="cpr:CPR_0457"/>
<dbReference type="GO" id="GO:0006535">
    <property type="term" value="P:cysteine biosynthetic process from serine"/>
    <property type="evidence" value="ECO:0007669"/>
    <property type="project" value="InterPro"/>
</dbReference>
<dbReference type="BioCyc" id="CPER289380:GI76-474-MONOMER"/>
<dbReference type="AlphaFoldDB" id="Q0SVR4"/>
<dbReference type="SUPFAM" id="SSF51161">
    <property type="entry name" value="Trimeric LpxA-like enzymes"/>
    <property type="match status" value="1"/>
</dbReference>
<dbReference type="PANTHER" id="PTHR42811">
    <property type="entry name" value="SERINE ACETYLTRANSFERASE"/>
    <property type="match status" value="1"/>
</dbReference>
<dbReference type="PIRSF" id="PIRSF000441">
    <property type="entry name" value="CysE"/>
    <property type="match status" value="1"/>
</dbReference>
<dbReference type="InterPro" id="IPR011004">
    <property type="entry name" value="Trimer_LpxA-like_sf"/>
</dbReference>
<keyword evidence="4" id="KW-0012">Acyltransferase</keyword>
<evidence type="ECO:0000256" key="1">
    <source>
        <dbReference type="ARBA" id="ARBA00007274"/>
    </source>
</evidence>
<dbReference type="GO" id="GO:0009001">
    <property type="term" value="F:serine O-acetyltransferase activity"/>
    <property type="evidence" value="ECO:0007669"/>
    <property type="project" value="InterPro"/>
</dbReference>